<keyword evidence="1" id="KW-1133">Transmembrane helix</keyword>
<dbReference type="EMBL" id="JBHULU010000021">
    <property type="protein sequence ID" value="MFD2515502.1"/>
    <property type="molecule type" value="Genomic_DNA"/>
</dbReference>
<keyword evidence="3" id="KW-1185">Reference proteome</keyword>
<reference evidence="3" key="1">
    <citation type="journal article" date="2019" name="Int. J. Syst. Evol. Microbiol.">
        <title>The Global Catalogue of Microorganisms (GCM) 10K type strain sequencing project: providing services to taxonomists for standard genome sequencing and annotation.</title>
        <authorList>
            <consortium name="The Broad Institute Genomics Platform"/>
            <consortium name="The Broad Institute Genome Sequencing Center for Infectious Disease"/>
            <person name="Wu L."/>
            <person name="Ma J."/>
        </authorList>
    </citation>
    <scope>NUCLEOTIDE SEQUENCE [LARGE SCALE GENOMIC DNA]</scope>
    <source>
        <strain evidence="3">KCTC 42498</strain>
    </source>
</reference>
<keyword evidence="1" id="KW-0812">Transmembrane</keyword>
<dbReference type="RefSeq" id="WP_377510359.1">
    <property type="nucleotide sequence ID" value="NZ_JBHULU010000021.1"/>
</dbReference>
<proteinExistence type="predicted"/>
<organism evidence="2 3">
    <name type="scientific">Pontibacter locisalis</name>
    <dbReference type="NCBI Taxonomy" id="1719035"/>
    <lineage>
        <taxon>Bacteria</taxon>
        <taxon>Pseudomonadati</taxon>
        <taxon>Bacteroidota</taxon>
        <taxon>Cytophagia</taxon>
        <taxon>Cytophagales</taxon>
        <taxon>Hymenobacteraceae</taxon>
        <taxon>Pontibacter</taxon>
    </lineage>
</organism>
<evidence type="ECO:0000313" key="2">
    <source>
        <dbReference type="EMBL" id="MFD2515502.1"/>
    </source>
</evidence>
<comment type="caution">
    <text evidence="2">The sequence shown here is derived from an EMBL/GenBank/DDBJ whole genome shotgun (WGS) entry which is preliminary data.</text>
</comment>
<dbReference type="Proteomes" id="UP001597544">
    <property type="component" value="Unassembled WGS sequence"/>
</dbReference>
<feature type="transmembrane region" description="Helical" evidence="1">
    <location>
        <begin position="9"/>
        <end position="31"/>
    </location>
</feature>
<evidence type="ECO:0000256" key="1">
    <source>
        <dbReference type="SAM" id="Phobius"/>
    </source>
</evidence>
<accession>A0ABW5IR76</accession>
<gene>
    <name evidence="2" type="ORF">ACFSRY_16635</name>
</gene>
<keyword evidence="1" id="KW-0472">Membrane</keyword>
<evidence type="ECO:0000313" key="3">
    <source>
        <dbReference type="Proteomes" id="UP001597544"/>
    </source>
</evidence>
<name>A0ABW5IR76_9BACT</name>
<protein>
    <submittedName>
        <fullName evidence="2">Uncharacterized protein</fullName>
    </submittedName>
</protein>
<sequence length="49" mass="5623">MNRNSTTPLLIFLGTVLLAGTAVCLLVYSSFDEDEFEFDTYDEHNEDYL</sequence>